<dbReference type="HAMAP" id="MF_00228">
    <property type="entry name" value="Thz_kinase"/>
    <property type="match status" value="1"/>
</dbReference>
<keyword evidence="8 11" id="KW-0067">ATP-binding</keyword>
<feature type="binding site" evidence="11">
    <location>
        <position position="209"/>
    </location>
    <ligand>
        <name>substrate</name>
    </ligand>
</feature>
<organism evidence="12 13">
    <name type="scientific">Subtercola vilae</name>
    <dbReference type="NCBI Taxonomy" id="2056433"/>
    <lineage>
        <taxon>Bacteria</taxon>
        <taxon>Bacillati</taxon>
        <taxon>Actinomycetota</taxon>
        <taxon>Actinomycetes</taxon>
        <taxon>Micrococcales</taxon>
        <taxon>Microbacteriaceae</taxon>
        <taxon>Subtercola</taxon>
    </lineage>
</organism>
<evidence type="ECO:0000256" key="6">
    <source>
        <dbReference type="ARBA" id="ARBA00022741"/>
    </source>
</evidence>
<dbReference type="AlphaFoldDB" id="A0A4T2C017"/>
<dbReference type="NCBIfam" id="NF006830">
    <property type="entry name" value="PRK09355.1"/>
    <property type="match status" value="1"/>
</dbReference>
<comment type="cofactor">
    <cofactor evidence="2 11">
        <name>Mg(2+)</name>
        <dbReference type="ChEBI" id="CHEBI:18420"/>
    </cofactor>
</comment>
<protein>
    <recommendedName>
        <fullName evidence="11">Hydroxyethylthiazole kinase</fullName>
        <ecNumber evidence="11">2.7.1.50</ecNumber>
    </recommendedName>
    <alternativeName>
        <fullName evidence="11">4-methyl-5-beta-hydroxyethylthiazole kinase</fullName>
        <shortName evidence="11">TH kinase</shortName>
        <shortName evidence="11">Thz kinase</shortName>
    </alternativeName>
</protein>
<dbReference type="SUPFAM" id="SSF53613">
    <property type="entry name" value="Ribokinase-like"/>
    <property type="match status" value="1"/>
</dbReference>
<evidence type="ECO:0000256" key="8">
    <source>
        <dbReference type="ARBA" id="ARBA00022840"/>
    </source>
</evidence>
<evidence type="ECO:0000256" key="11">
    <source>
        <dbReference type="HAMAP-Rule" id="MF_00228"/>
    </source>
</evidence>
<dbReference type="GO" id="GO:0009229">
    <property type="term" value="P:thiamine diphosphate biosynthetic process"/>
    <property type="evidence" value="ECO:0007669"/>
    <property type="project" value="UniProtKB-UniRule"/>
</dbReference>
<name>A0A4T2C017_9MICO</name>
<evidence type="ECO:0000313" key="12">
    <source>
        <dbReference type="EMBL" id="TIH37445.1"/>
    </source>
</evidence>
<comment type="similarity">
    <text evidence="11">Belongs to the Thz kinase family.</text>
</comment>
<keyword evidence="10 11" id="KW-0784">Thiamine biosynthesis</keyword>
<dbReference type="CDD" id="cd01170">
    <property type="entry name" value="THZ_kinase"/>
    <property type="match status" value="1"/>
</dbReference>
<feature type="binding site" evidence="11">
    <location>
        <position position="182"/>
    </location>
    <ligand>
        <name>ATP</name>
        <dbReference type="ChEBI" id="CHEBI:30616"/>
    </ligand>
</feature>
<dbReference type="UniPathway" id="UPA00060">
    <property type="reaction ID" value="UER00139"/>
</dbReference>
<dbReference type="InterPro" id="IPR029056">
    <property type="entry name" value="Ribokinase-like"/>
</dbReference>
<reference evidence="12 13" key="1">
    <citation type="journal article" date="2019" name="Microorganisms">
        <title>Systematic Affiliation and Genome Analysis of Subtercola vilae DB165(T) with Particular Emphasis on Cold Adaptation of an Isolate from a High-Altitude Cold Volcano Lake.</title>
        <authorList>
            <person name="Villalobos A.S."/>
            <person name="Wiese J."/>
            <person name="Imhoff J.F."/>
            <person name="Dorador C."/>
            <person name="Keller A."/>
            <person name="Hentschel U."/>
        </authorList>
    </citation>
    <scope>NUCLEOTIDE SEQUENCE [LARGE SCALE GENOMIC DNA]</scope>
    <source>
        <strain evidence="12 13">DB165</strain>
    </source>
</reference>
<feature type="binding site" evidence="11">
    <location>
        <position position="136"/>
    </location>
    <ligand>
        <name>ATP</name>
        <dbReference type="ChEBI" id="CHEBI:30616"/>
    </ligand>
</feature>
<keyword evidence="6 11" id="KW-0547">Nucleotide-binding</keyword>
<dbReference type="EC" id="2.7.1.50" evidence="11"/>
<accession>A0A4T2C017</accession>
<evidence type="ECO:0000256" key="2">
    <source>
        <dbReference type="ARBA" id="ARBA00001946"/>
    </source>
</evidence>
<evidence type="ECO:0000256" key="7">
    <source>
        <dbReference type="ARBA" id="ARBA00022777"/>
    </source>
</evidence>
<evidence type="ECO:0000256" key="4">
    <source>
        <dbReference type="ARBA" id="ARBA00022679"/>
    </source>
</evidence>
<dbReference type="OrthoDB" id="8909021at2"/>
<dbReference type="GO" id="GO:0009228">
    <property type="term" value="P:thiamine biosynthetic process"/>
    <property type="evidence" value="ECO:0007669"/>
    <property type="project" value="UniProtKB-KW"/>
</dbReference>
<proteinExistence type="inferred from homology"/>
<dbReference type="EMBL" id="QYRT01000012">
    <property type="protein sequence ID" value="TIH37445.1"/>
    <property type="molecule type" value="Genomic_DNA"/>
</dbReference>
<feature type="binding site" evidence="11">
    <location>
        <position position="61"/>
    </location>
    <ligand>
        <name>substrate</name>
    </ligand>
</feature>
<keyword evidence="13" id="KW-1185">Reference proteome</keyword>
<dbReference type="PRINTS" id="PR01099">
    <property type="entry name" value="HYETHTZKNASE"/>
</dbReference>
<comment type="caution">
    <text evidence="12">The sequence shown here is derived from an EMBL/GenBank/DDBJ whole genome shotgun (WGS) entry which is preliminary data.</text>
</comment>
<gene>
    <name evidence="11" type="primary">thiM</name>
    <name evidence="12" type="ORF">D4765_08565</name>
</gene>
<keyword evidence="7 11" id="KW-0418">Kinase</keyword>
<dbReference type="Pfam" id="PF02110">
    <property type="entry name" value="HK"/>
    <property type="match status" value="1"/>
</dbReference>
<dbReference type="GO" id="GO:0000287">
    <property type="term" value="F:magnesium ion binding"/>
    <property type="evidence" value="ECO:0007669"/>
    <property type="project" value="UniProtKB-UniRule"/>
</dbReference>
<evidence type="ECO:0000256" key="9">
    <source>
        <dbReference type="ARBA" id="ARBA00022842"/>
    </source>
</evidence>
<evidence type="ECO:0000256" key="3">
    <source>
        <dbReference type="ARBA" id="ARBA00004868"/>
    </source>
</evidence>
<sequence>MTIRLAPETTAATTTHDIVERSIALLDRVRAQPPLVQCITNSVVVNFTANVLLAVGASAAMVDIPAEAGPFAAVASGLLINLGTPHAEQREAMLEAALSAVAHGTSWVLDPVAIGSLPVRTALAAELVAHRPTLVRGNPSEIIALAGGGAGGRGVDSTDTGDDALDAAQHLARTFGSVVAISGPIDIVTDGTRTLRLANGDALLTRVTGGGCALGAVMAAFLGAAADTASTDAASTDAAASAGSADAFDATVAAITAYTVAAEIAAERASGPGSFAAEFVDALAKLTGDQLRERFVLA</sequence>
<keyword evidence="9 11" id="KW-0460">Magnesium</keyword>
<evidence type="ECO:0000313" key="13">
    <source>
        <dbReference type="Proteomes" id="UP000306192"/>
    </source>
</evidence>
<evidence type="ECO:0000256" key="10">
    <source>
        <dbReference type="ARBA" id="ARBA00022977"/>
    </source>
</evidence>
<keyword evidence="5 11" id="KW-0479">Metal-binding</keyword>
<dbReference type="GO" id="GO:0004417">
    <property type="term" value="F:hydroxyethylthiazole kinase activity"/>
    <property type="evidence" value="ECO:0007669"/>
    <property type="project" value="UniProtKB-UniRule"/>
</dbReference>
<evidence type="ECO:0000256" key="1">
    <source>
        <dbReference type="ARBA" id="ARBA00001771"/>
    </source>
</evidence>
<dbReference type="PIRSF" id="PIRSF000513">
    <property type="entry name" value="Thz_kinase"/>
    <property type="match status" value="1"/>
</dbReference>
<keyword evidence="4 11" id="KW-0808">Transferase</keyword>
<dbReference type="RefSeq" id="WP_136641871.1">
    <property type="nucleotide sequence ID" value="NZ_QYRT01000012.1"/>
</dbReference>
<dbReference type="Gene3D" id="3.40.1190.20">
    <property type="match status" value="1"/>
</dbReference>
<dbReference type="InterPro" id="IPR000417">
    <property type="entry name" value="Hyethyz_kinase"/>
</dbReference>
<comment type="pathway">
    <text evidence="3 11">Cofactor biosynthesis; thiamine diphosphate biosynthesis; 4-methyl-5-(2-phosphoethyl)-thiazole from 5-(2-hydroxyethyl)-4-methylthiazole: step 1/1.</text>
</comment>
<comment type="catalytic activity">
    <reaction evidence="1 11">
        <text>5-(2-hydroxyethyl)-4-methylthiazole + ATP = 4-methyl-5-(2-phosphooxyethyl)-thiazole + ADP + H(+)</text>
        <dbReference type="Rhea" id="RHEA:24212"/>
        <dbReference type="ChEBI" id="CHEBI:15378"/>
        <dbReference type="ChEBI" id="CHEBI:17957"/>
        <dbReference type="ChEBI" id="CHEBI:30616"/>
        <dbReference type="ChEBI" id="CHEBI:58296"/>
        <dbReference type="ChEBI" id="CHEBI:456216"/>
        <dbReference type="EC" id="2.7.1.50"/>
    </reaction>
</comment>
<dbReference type="Proteomes" id="UP000306192">
    <property type="component" value="Unassembled WGS sequence"/>
</dbReference>
<dbReference type="GO" id="GO:0005524">
    <property type="term" value="F:ATP binding"/>
    <property type="evidence" value="ECO:0007669"/>
    <property type="project" value="UniProtKB-UniRule"/>
</dbReference>
<evidence type="ECO:0000256" key="5">
    <source>
        <dbReference type="ARBA" id="ARBA00022723"/>
    </source>
</evidence>
<comment type="function">
    <text evidence="11">Catalyzes the phosphorylation of the hydroxyl group of 4-methyl-5-beta-hydroxyethylthiazole (THZ).</text>
</comment>